<dbReference type="Pfam" id="PF07690">
    <property type="entry name" value="MFS_1"/>
    <property type="match status" value="1"/>
</dbReference>
<organism evidence="8 9">
    <name type="scientific">Ruminiclostridium hungatei</name>
    <name type="common">Clostridium hungatei</name>
    <dbReference type="NCBI Taxonomy" id="48256"/>
    <lineage>
        <taxon>Bacteria</taxon>
        <taxon>Bacillati</taxon>
        <taxon>Bacillota</taxon>
        <taxon>Clostridia</taxon>
        <taxon>Eubacteriales</taxon>
        <taxon>Oscillospiraceae</taxon>
        <taxon>Ruminiclostridium</taxon>
    </lineage>
</organism>
<accession>A0A1V4SLF8</accession>
<protein>
    <submittedName>
        <fullName evidence="8">Major facilitator superfamily protein</fullName>
    </submittedName>
</protein>
<dbReference type="SUPFAM" id="SSF103473">
    <property type="entry name" value="MFS general substrate transporter"/>
    <property type="match status" value="1"/>
</dbReference>
<evidence type="ECO:0000256" key="3">
    <source>
        <dbReference type="ARBA" id="ARBA00022692"/>
    </source>
</evidence>
<evidence type="ECO:0000313" key="8">
    <source>
        <dbReference type="EMBL" id="OPX44061.1"/>
    </source>
</evidence>
<evidence type="ECO:0000259" key="7">
    <source>
        <dbReference type="PROSITE" id="PS50850"/>
    </source>
</evidence>
<evidence type="ECO:0000256" key="4">
    <source>
        <dbReference type="ARBA" id="ARBA00022989"/>
    </source>
</evidence>
<comment type="caution">
    <text evidence="8">The sequence shown here is derived from an EMBL/GenBank/DDBJ whole genome shotgun (WGS) entry which is preliminary data.</text>
</comment>
<evidence type="ECO:0000256" key="1">
    <source>
        <dbReference type="ARBA" id="ARBA00004651"/>
    </source>
</evidence>
<evidence type="ECO:0000256" key="5">
    <source>
        <dbReference type="ARBA" id="ARBA00023136"/>
    </source>
</evidence>
<feature type="transmembrane region" description="Helical" evidence="6">
    <location>
        <begin position="179"/>
        <end position="203"/>
    </location>
</feature>
<feature type="transmembrane region" description="Helical" evidence="6">
    <location>
        <begin position="297"/>
        <end position="314"/>
    </location>
</feature>
<keyword evidence="9" id="KW-1185">Reference proteome</keyword>
<dbReference type="Proteomes" id="UP000191554">
    <property type="component" value="Unassembled WGS sequence"/>
</dbReference>
<sequence>MNASQSFTQQEMKKSLFLITAAVIFGKIFYVTVTGAPFTGFLRALGANDLLYSIIAATPFLGGIFQIFASYVLEKTGKRKLIFLISAYIHRLIWIPIVLIPLVVSQENKSMALLLITAFITLYSMANSVVVISYSSWMGDIVPENIKGSFFGKRMAISAITGILAGVVSGKYLDNVNSLVSFAVVFIIASFFGAMDASCFLGVKDPPLTPLEKNTSFIQMLTEPFKDKNYLKLIIFISCWNFGFNFSTPFLNIYMIEELKIGYFAISIFTQLVSGITTVLFINQIGKLSDKFGMKPVLRLCCSFVSIFPVLWCFATSSRYIGVMSVCFLLSGLFQQGVQLLSTNFSIWLAPEKNRSMFLANFALITTLSSGVAYICAGMFMETSKKLIWRINELVFGKQVLSNFHVLFIVSALLMLLSIIFVLPMVYDKDEKKFHLFGRRNLPVKNQ</sequence>
<keyword evidence="2" id="KW-0813">Transport</keyword>
<dbReference type="InterPro" id="IPR011701">
    <property type="entry name" value="MFS"/>
</dbReference>
<feature type="transmembrane region" description="Helical" evidence="6">
    <location>
        <begin position="320"/>
        <end position="338"/>
    </location>
</feature>
<dbReference type="EMBL" id="MZGX01000012">
    <property type="protein sequence ID" value="OPX44061.1"/>
    <property type="molecule type" value="Genomic_DNA"/>
</dbReference>
<feature type="transmembrane region" description="Helical" evidence="6">
    <location>
        <begin position="81"/>
        <end position="104"/>
    </location>
</feature>
<feature type="domain" description="Major facilitator superfamily (MFS) profile" evidence="7">
    <location>
        <begin position="182"/>
        <end position="447"/>
    </location>
</feature>
<keyword evidence="4 6" id="KW-1133">Transmembrane helix</keyword>
<dbReference type="Gene3D" id="1.20.1250.20">
    <property type="entry name" value="MFS general substrate transporter like domains"/>
    <property type="match status" value="2"/>
</dbReference>
<dbReference type="PANTHER" id="PTHR23526:SF2">
    <property type="entry name" value="MAJOR FACILITATOR SUPERFAMILY (MFS) PROFILE DOMAIN-CONTAINING PROTEIN"/>
    <property type="match status" value="1"/>
</dbReference>
<dbReference type="PROSITE" id="PS50850">
    <property type="entry name" value="MFS"/>
    <property type="match status" value="1"/>
</dbReference>
<name>A0A1V4SLF8_RUMHU</name>
<comment type="subcellular location">
    <subcellularLocation>
        <location evidence="1">Cell membrane</location>
        <topology evidence="1">Multi-pass membrane protein</topology>
    </subcellularLocation>
</comment>
<dbReference type="OrthoDB" id="1714505at2"/>
<dbReference type="GO" id="GO:0005886">
    <property type="term" value="C:plasma membrane"/>
    <property type="evidence" value="ECO:0007669"/>
    <property type="project" value="UniProtKB-SubCell"/>
</dbReference>
<feature type="transmembrane region" description="Helical" evidence="6">
    <location>
        <begin position="16"/>
        <end position="38"/>
    </location>
</feature>
<feature type="transmembrane region" description="Helical" evidence="6">
    <location>
        <begin position="358"/>
        <end position="381"/>
    </location>
</feature>
<dbReference type="PANTHER" id="PTHR23526">
    <property type="entry name" value="INTEGRAL MEMBRANE TRANSPORT PROTEIN-RELATED"/>
    <property type="match status" value="1"/>
</dbReference>
<keyword evidence="3 6" id="KW-0812">Transmembrane</keyword>
<dbReference type="InterPro" id="IPR020846">
    <property type="entry name" value="MFS_dom"/>
</dbReference>
<feature type="transmembrane region" description="Helical" evidence="6">
    <location>
        <begin position="261"/>
        <end position="285"/>
    </location>
</feature>
<evidence type="ECO:0000313" key="9">
    <source>
        <dbReference type="Proteomes" id="UP000191554"/>
    </source>
</evidence>
<reference evidence="8 9" key="1">
    <citation type="submission" date="2017-03" db="EMBL/GenBank/DDBJ databases">
        <title>Genome sequence of Clostridium hungatei DSM 14427.</title>
        <authorList>
            <person name="Poehlein A."/>
            <person name="Daniel R."/>
        </authorList>
    </citation>
    <scope>NUCLEOTIDE SEQUENCE [LARGE SCALE GENOMIC DNA]</scope>
    <source>
        <strain evidence="8 9">DSM 14427</strain>
    </source>
</reference>
<evidence type="ECO:0000256" key="2">
    <source>
        <dbReference type="ARBA" id="ARBA00022448"/>
    </source>
</evidence>
<dbReference type="InterPro" id="IPR036259">
    <property type="entry name" value="MFS_trans_sf"/>
</dbReference>
<feature type="transmembrane region" description="Helical" evidence="6">
    <location>
        <begin position="155"/>
        <end position="173"/>
    </location>
</feature>
<dbReference type="STRING" id="48256.CLHUN_20860"/>
<feature type="transmembrane region" description="Helical" evidence="6">
    <location>
        <begin position="401"/>
        <end position="427"/>
    </location>
</feature>
<feature type="transmembrane region" description="Helical" evidence="6">
    <location>
        <begin position="50"/>
        <end position="69"/>
    </location>
</feature>
<feature type="transmembrane region" description="Helical" evidence="6">
    <location>
        <begin position="110"/>
        <end position="134"/>
    </location>
</feature>
<gene>
    <name evidence="8" type="ORF">CLHUN_20860</name>
</gene>
<keyword evidence="5 6" id="KW-0472">Membrane</keyword>
<feature type="transmembrane region" description="Helical" evidence="6">
    <location>
        <begin position="230"/>
        <end position="255"/>
    </location>
</feature>
<proteinExistence type="predicted"/>
<dbReference type="GO" id="GO:0022857">
    <property type="term" value="F:transmembrane transporter activity"/>
    <property type="evidence" value="ECO:0007669"/>
    <property type="project" value="InterPro"/>
</dbReference>
<dbReference type="AlphaFoldDB" id="A0A1V4SLF8"/>
<evidence type="ECO:0000256" key="6">
    <source>
        <dbReference type="SAM" id="Phobius"/>
    </source>
</evidence>
<dbReference type="RefSeq" id="WP_080064521.1">
    <property type="nucleotide sequence ID" value="NZ_MZGX01000012.1"/>
</dbReference>
<dbReference type="InterPro" id="IPR052528">
    <property type="entry name" value="Sugar_transport-like"/>
</dbReference>